<dbReference type="VEuPathDB" id="FungiDB:CPSG_09856"/>
<reference evidence="2" key="2">
    <citation type="submission" date="2010-03" db="EMBL/GenBank/DDBJ databases">
        <title>The genome sequence of Coccidioides posadasii strain Silveira.</title>
        <authorList>
            <consortium name="The Broad Institute Genome Sequencing Center for Infectious Disease"/>
            <person name="Neafsey D."/>
            <person name="Orbach M."/>
            <person name="Henn M.R."/>
            <person name="Cole G.T."/>
            <person name="Galgiani J."/>
            <person name="Gardner M.J."/>
            <person name="Kirkland T.N."/>
            <person name="Taylor J.W."/>
            <person name="Young S.K."/>
            <person name="Zeng Q."/>
            <person name="Koehrsen M."/>
            <person name="Alvarado L."/>
            <person name="Berlin A."/>
            <person name="Borenstein D."/>
            <person name="Chapman S.B."/>
            <person name="Chen Z."/>
            <person name="Engels R."/>
            <person name="Freedman E."/>
            <person name="Gellesch M."/>
            <person name="Goldberg J."/>
            <person name="Griggs A."/>
            <person name="Gujja S."/>
            <person name="Heilman E."/>
            <person name="Heiman D."/>
            <person name="Howarth C."/>
            <person name="Jen D."/>
            <person name="Larson L."/>
            <person name="Mehta T."/>
            <person name="Neiman D."/>
            <person name="Park D."/>
            <person name="Pearson M."/>
            <person name="Richards J."/>
            <person name="Roberts A."/>
            <person name="Saif S."/>
            <person name="Shea T."/>
            <person name="Shenoy N."/>
            <person name="Sisk P."/>
            <person name="Stolte C."/>
            <person name="Sykes S."/>
            <person name="Walk T."/>
            <person name="White J."/>
            <person name="Yandava C."/>
            <person name="Haas B."/>
            <person name="Nusbaum C."/>
            <person name="Birren B."/>
        </authorList>
    </citation>
    <scope>NUCLEOTIDE SEQUENCE [LARGE SCALE GENOMIC DNA]</scope>
    <source>
        <strain evidence="2">RMSCC 757 / Silveira</strain>
    </source>
</reference>
<evidence type="ECO:0000313" key="2">
    <source>
        <dbReference type="Proteomes" id="UP000002497"/>
    </source>
</evidence>
<organism evidence="2">
    <name type="scientific">Coccidioides posadasii (strain RMSCC 757 / Silveira)</name>
    <name type="common">Valley fever fungus</name>
    <dbReference type="NCBI Taxonomy" id="443226"/>
    <lineage>
        <taxon>Eukaryota</taxon>
        <taxon>Fungi</taxon>
        <taxon>Dikarya</taxon>
        <taxon>Ascomycota</taxon>
        <taxon>Pezizomycotina</taxon>
        <taxon>Eurotiomycetes</taxon>
        <taxon>Eurotiomycetidae</taxon>
        <taxon>Onygenales</taxon>
        <taxon>Onygenaceae</taxon>
        <taxon>Coccidioides</taxon>
    </lineage>
</organism>
<reference evidence="2" key="1">
    <citation type="journal article" date="2010" name="Genome Res.">
        <title>Population genomic sequencing of Coccidioides fungi reveals recent hybridization and transposon control.</title>
        <authorList>
            <person name="Neafsey D.E."/>
            <person name="Barker B.M."/>
            <person name="Sharpton T.J."/>
            <person name="Stajich J.E."/>
            <person name="Park D.J."/>
            <person name="Whiston E."/>
            <person name="Hung C.-Y."/>
            <person name="McMahan C."/>
            <person name="White J."/>
            <person name="Sykes S."/>
            <person name="Heiman D."/>
            <person name="Young S."/>
            <person name="Zeng Q."/>
            <person name="Abouelleil A."/>
            <person name="Aftuck L."/>
            <person name="Bessette D."/>
            <person name="Brown A."/>
            <person name="FitzGerald M."/>
            <person name="Lui A."/>
            <person name="Macdonald J.P."/>
            <person name="Priest M."/>
            <person name="Orbach M.J."/>
            <person name="Galgiani J.N."/>
            <person name="Kirkland T.N."/>
            <person name="Cole G.T."/>
            <person name="Birren B.W."/>
            <person name="Henn M.R."/>
            <person name="Taylor J.W."/>
            <person name="Rounsley S.D."/>
        </authorList>
    </citation>
    <scope>NUCLEOTIDE SEQUENCE [LARGE SCALE GENOMIC DNA]</scope>
    <source>
        <strain evidence="2">RMSCC 757 / Silveira</strain>
    </source>
</reference>
<sequence length="358" mass="39855">MDGMFPVPGRTLMLISHRKAILLMMQKLHLTQSGPSLPASINVARNCLWFQLLAFHTLGKSLDHLLEPLQDAERSYSFISSLDGTDDTPEQGYQKAVSLLLSALIDTEAALVLQSRTSSHDIASELFALSVLVRKGDFSYNYYRPLVKLVIQRNPKASDHHIWSAILDLISADSRTTPPPRPILALQQTPWLQNTSSFANSTEYRKHVDAALKEELGDLHADILGFFEAFFGNIAGLDEGGSPLYDEQRGWKDWPEHAMEKDVLKWLADVIGELVRLAEAPGSALKINRRPLARPTRPLDGSIAARKLDIGFVDDLDATEGSRCGWSQILIPGELKNDQKYDGPSSAWLDLGRYAREV</sequence>
<keyword evidence="2" id="KW-1185">Reference proteome</keyword>
<dbReference type="AlphaFoldDB" id="E9DJ57"/>
<accession>E9DJ57</accession>
<evidence type="ECO:0000313" key="1">
    <source>
        <dbReference type="EMBL" id="EFW13509.1"/>
    </source>
</evidence>
<dbReference type="HOGENOM" id="CLU_005513_5_1_1"/>
<dbReference type="OMA" id="PEHAMEK"/>
<protein>
    <submittedName>
        <fullName evidence="1">Uncharacterized protein</fullName>
    </submittedName>
</protein>
<gene>
    <name evidence="1" type="ORF">CPSG_09856</name>
</gene>
<dbReference type="Proteomes" id="UP000002497">
    <property type="component" value="Unassembled WGS sequence"/>
</dbReference>
<dbReference type="PANTHER" id="PTHR38248">
    <property type="entry name" value="FUNK1 6"/>
    <property type="match status" value="1"/>
</dbReference>
<name>E9DJ57_COCPS</name>
<dbReference type="VEuPathDB" id="FungiDB:D8B26_004160"/>
<dbReference type="PANTHER" id="PTHR38248:SF2">
    <property type="entry name" value="FUNK1 11"/>
    <property type="match status" value="1"/>
</dbReference>
<dbReference type="VEuPathDB" id="FungiDB:D8B26_004159"/>
<dbReference type="EMBL" id="GL636514">
    <property type="protein sequence ID" value="EFW13509.1"/>
    <property type="molecule type" value="Genomic_DNA"/>
</dbReference>
<proteinExistence type="predicted"/>
<dbReference type="STRING" id="443226.E9DJ57"/>
<dbReference type="OrthoDB" id="5584477at2759"/>